<dbReference type="InterPro" id="IPR029058">
    <property type="entry name" value="AB_hydrolase_fold"/>
</dbReference>
<dbReference type="InterPro" id="IPR013595">
    <property type="entry name" value="Pept_S33_TAP-like_C"/>
</dbReference>
<dbReference type="Proteomes" id="UP000434172">
    <property type="component" value="Unassembled WGS sequence"/>
</dbReference>
<evidence type="ECO:0000313" key="10">
    <source>
        <dbReference type="Proteomes" id="UP000434172"/>
    </source>
</evidence>
<protein>
    <submittedName>
        <fullName evidence="9">Cell wall anchored protein</fullName>
    </submittedName>
</protein>
<dbReference type="Pfam" id="PF24981">
    <property type="entry name" value="Beta-prop_ATRN-LZTR1"/>
    <property type="match status" value="1"/>
</dbReference>
<evidence type="ECO:0000259" key="6">
    <source>
        <dbReference type="Pfam" id="PF00561"/>
    </source>
</evidence>
<dbReference type="OrthoDB" id="425534at2759"/>
<feature type="transmembrane region" description="Helical" evidence="5">
    <location>
        <begin position="910"/>
        <end position="933"/>
    </location>
</feature>
<feature type="compositionally biased region" description="Polar residues" evidence="4">
    <location>
        <begin position="1002"/>
        <end position="1011"/>
    </location>
</feature>
<feature type="domain" description="Attractin/MKLN-like beta-propeller" evidence="8">
    <location>
        <begin position="550"/>
        <end position="804"/>
    </location>
</feature>
<dbReference type="Gene3D" id="2.120.10.80">
    <property type="entry name" value="Kelch-type beta propeller"/>
    <property type="match status" value="2"/>
</dbReference>
<feature type="domain" description="AB hydrolase-1" evidence="6">
    <location>
        <begin position="92"/>
        <end position="267"/>
    </location>
</feature>
<evidence type="ECO:0000256" key="5">
    <source>
        <dbReference type="SAM" id="Phobius"/>
    </source>
</evidence>
<dbReference type="EMBL" id="WOWK01000010">
    <property type="protein sequence ID" value="KAF0329875.1"/>
    <property type="molecule type" value="Genomic_DNA"/>
</dbReference>
<name>A0A8H3ZYA0_9PEZI</name>
<keyword evidence="1" id="KW-0880">Kelch repeat</keyword>
<proteinExistence type="predicted"/>
<evidence type="ECO:0000256" key="4">
    <source>
        <dbReference type="SAM" id="MobiDB-lite"/>
    </source>
</evidence>
<organism evidence="9 10">
    <name type="scientific">Colletotrichum asianum</name>
    <dbReference type="NCBI Taxonomy" id="702518"/>
    <lineage>
        <taxon>Eukaryota</taxon>
        <taxon>Fungi</taxon>
        <taxon>Dikarya</taxon>
        <taxon>Ascomycota</taxon>
        <taxon>Pezizomycotina</taxon>
        <taxon>Sordariomycetes</taxon>
        <taxon>Hypocreomycetidae</taxon>
        <taxon>Glomerellales</taxon>
        <taxon>Glomerellaceae</taxon>
        <taxon>Colletotrichum</taxon>
        <taxon>Colletotrichum gloeosporioides species complex</taxon>
    </lineage>
</organism>
<feature type="region of interest" description="Disordered" evidence="4">
    <location>
        <begin position="993"/>
        <end position="1031"/>
    </location>
</feature>
<keyword evidence="3" id="KW-0408">Iron</keyword>
<evidence type="ECO:0000313" key="9">
    <source>
        <dbReference type="EMBL" id="KAF0329875.1"/>
    </source>
</evidence>
<evidence type="ECO:0000259" key="7">
    <source>
        <dbReference type="Pfam" id="PF08386"/>
    </source>
</evidence>
<dbReference type="InterPro" id="IPR015915">
    <property type="entry name" value="Kelch-typ_b-propeller"/>
</dbReference>
<dbReference type="GO" id="GO:0019760">
    <property type="term" value="P:glucosinolate metabolic process"/>
    <property type="evidence" value="ECO:0007669"/>
    <property type="project" value="UniProtKB-ARBA"/>
</dbReference>
<keyword evidence="2" id="KW-0677">Repeat</keyword>
<dbReference type="PANTHER" id="PTHR47435:SF4">
    <property type="entry name" value="KELCH REPEAT PROTEIN (AFU_ORTHOLOGUE AFUA_5G12780)"/>
    <property type="match status" value="1"/>
</dbReference>
<accession>A0A8H3ZYA0</accession>
<dbReference type="SUPFAM" id="SSF53474">
    <property type="entry name" value="alpha/beta-Hydrolases"/>
    <property type="match status" value="1"/>
</dbReference>
<dbReference type="InterPro" id="IPR000073">
    <property type="entry name" value="AB_hydrolase_1"/>
</dbReference>
<evidence type="ECO:0000259" key="8">
    <source>
        <dbReference type="Pfam" id="PF24981"/>
    </source>
</evidence>
<keyword evidence="10" id="KW-1185">Reference proteome</keyword>
<dbReference type="InterPro" id="IPR056737">
    <property type="entry name" value="Beta-prop_ATRN-MKLN-like"/>
</dbReference>
<dbReference type="Pfam" id="PF00561">
    <property type="entry name" value="Abhydrolase_1"/>
    <property type="match status" value="1"/>
</dbReference>
<evidence type="ECO:0000256" key="1">
    <source>
        <dbReference type="ARBA" id="ARBA00022441"/>
    </source>
</evidence>
<gene>
    <name evidence="9" type="ORF">GQ607_003048</name>
</gene>
<feature type="domain" description="Peptidase S33 tripeptidyl aminopeptidase-like C-terminal" evidence="7">
    <location>
        <begin position="451"/>
        <end position="500"/>
    </location>
</feature>
<dbReference type="Gene3D" id="3.40.50.1820">
    <property type="entry name" value="alpha/beta hydrolase"/>
    <property type="match status" value="1"/>
</dbReference>
<keyword evidence="5" id="KW-0472">Membrane</keyword>
<evidence type="ECO:0000256" key="2">
    <source>
        <dbReference type="ARBA" id="ARBA00022737"/>
    </source>
</evidence>
<evidence type="ECO:0000256" key="3">
    <source>
        <dbReference type="ARBA" id="ARBA00023004"/>
    </source>
</evidence>
<dbReference type="PANTHER" id="PTHR47435">
    <property type="entry name" value="KELCH REPEAT PROTEIN (AFU_ORTHOLOGUE AFUA_5G12780)"/>
    <property type="match status" value="1"/>
</dbReference>
<feature type="region of interest" description="Disordered" evidence="4">
    <location>
        <begin position="877"/>
        <end position="904"/>
    </location>
</feature>
<dbReference type="SUPFAM" id="SSF50965">
    <property type="entry name" value="Galactose oxidase, central domain"/>
    <property type="match status" value="1"/>
</dbReference>
<keyword evidence="5" id="KW-1133">Transmembrane helix</keyword>
<sequence length="1031" mass="110540">MKFYTPLVGAFVALGQTASDASSNSTQFSWFLTPPSRTLKYYDCYGGFQCARLQVPLDWSNPNLKTNTTVAVAIIKLPSTVSEDDATFGGSVLISPGGPGDSGTDLLLRSGSRFQSLLAGERNYEIIGFDPRGVNLSTPHGDCYKGDEISRKLDQERNTVDGVDSIWGYLNTASVARDVIEIVDRIDDLRWQNRNSTRPANAPKPRLQYIGISYGSFLGNTLASMFPERVGRIMVDGIVNAEDYTNVTWQKNLNDAEAVLDYFYQVCFDSGEGCPIRLSSDKEAADIKSRIEAFLNTLDLRPIPVAHGGKVNLITSPTVRLLILTLIYQPVKFELLALGLGALITGEYISFLEMLSADAPDTTCGGSASHNEAPPYTWYEDVAYGVVCSDAVDGVAYRNLSVSDELVHIIDRQAPTTGVVWGGRAIACAGRKIRPPYAFTGPFGSPAVNVSDPNIPEAPLLIISSRFDPATPVANAFTLQKQHVGSGVVIQESAGHGCNKKSDTVLAYNDLDDVPSTLGMPQFHDGLSKNTTIPSVSGGVLWEDSVNKRLFLYGGEYFEDPPAAFVLYSYDILYNSWASLGSPTGAGNANAGSYGAGVSISSRGEAYYYGGWQSNASVPGWTGPPKALSRLIKYDMDKNSWNSVAGPDNVGRAEGVMVFIPIGDAGMLVYFGGSQDLDGNGTLTPQPMDEIFLYDVANTKWYTQKTSGRTPEIRRRFCGGATWAQDQSSYNIYIFGGAGFPPDTTGYDDIYILTIPSFQWIRGPYPANSNVTGEFPKSMMSCNVVDNSQMLVIGGSYSNDTTYSCDADNVWGTHNMNLGQDNDENAIWLRYLPSLTTYAVPTDILTAVGGRDGGGATRTAPTSGFDAPDLSVLMTRKATPATRTPTRPVSLATSSSSNSSTPSSGLSKGAIAGIAVGCGVALLLVLTGCFCFIRRRRAYSRERHASALAPGAGMSMAYHHGQVHQGPMYGGWGNTQVSSPTITANSPAIPPAELGNGAELQYPNSSISPTSGKHDIAYGGPSPVMPNERAT</sequence>
<dbReference type="Pfam" id="PF08386">
    <property type="entry name" value="Abhydrolase_4"/>
    <property type="match status" value="1"/>
</dbReference>
<comment type="caution">
    <text evidence="9">The sequence shown here is derived from an EMBL/GenBank/DDBJ whole genome shotgun (WGS) entry which is preliminary data.</text>
</comment>
<keyword evidence="5" id="KW-0812">Transmembrane</keyword>
<reference evidence="9 10" key="1">
    <citation type="submission" date="2019-12" db="EMBL/GenBank/DDBJ databases">
        <title>A genome sequence resource for the geographically widespread anthracnose pathogen Colletotrichum asianum.</title>
        <authorList>
            <person name="Meng Y."/>
        </authorList>
    </citation>
    <scope>NUCLEOTIDE SEQUENCE [LARGE SCALE GENOMIC DNA]</scope>
    <source>
        <strain evidence="9 10">ICMP 18580</strain>
    </source>
</reference>
<dbReference type="AlphaFoldDB" id="A0A8H3ZYA0"/>
<dbReference type="InterPro" id="IPR011043">
    <property type="entry name" value="Gal_Oxase/kelch_b-propeller"/>
</dbReference>